<dbReference type="PANTHER" id="PTHR43804">
    <property type="entry name" value="LD18447P"/>
    <property type="match status" value="1"/>
</dbReference>
<sequence length="163" mass="17460">MSGRLEGEGGPGGSGSARAPSQSVQETGVEGYLSRDAMTTTTSPTRRQAARDALALDDEALLKTCEVDYFIASGPGGQHRNTTASGVRLTHAATELSVSATERRSQTQNKGVALERLREGLKALTIVPKVRRPTRPSAGAKRRRLEGKKRTSEKKSLRGKGDW</sequence>
<feature type="compositionally biased region" description="Basic and acidic residues" evidence="2">
    <location>
        <begin position="148"/>
        <end position="163"/>
    </location>
</feature>
<evidence type="ECO:0000313" key="6">
    <source>
        <dbReference type="Proteomes" id="UP000183760"/>
    </source>
</evidence>
<dbReference type="InterPro" id="IPR000352">
    <property type="entry name" value="Pep_chain_release_fac_I"/>
</dbReference>
<dbReference type="AlphaFoldDB" id="A0A511ST37"/>
<protein>
    <submittedName>
        <fullName evidence="5">RF-1 domain-containing protein</fullName>
    </submittedName>
</protein>
<dbReference type="EMBL" id="FOIB01000001">
    <property type="protein sequence ID" value="SET18237.1"/>
    <property type="molecule type" value="Genomic_DNA"/>
</dbReference>
<reference evidence="5 6" key="1">
    <citation type="submission" date="2016-10" db="EMBL/GenBank/DDBJ databases">
        <authorList>
            <person name="Varghese N."/>
            <person name="Submissions S."/>
        </authorList>
    </citation>
    <scope>NUCLEOTIDE SEQUENCE [LARGE SCALE GENOMIC DNA]</scope>
    <source>
        <strain evidence="5 6">DSM 16525</strain>
    </source>
</reference>
<dbReference type="EMBL" id="BJXR01000002">
    <property type="protein sequence ID" value="GEN05094.1"/>
    <property type="molecule type" value="Genomic_DNA"/>
</dbReference>
<feature type="region of interest" description="Disordered" evidence="2">
    <location>
        <begin position="129"/>
        <end position="163"/>
    </location>
</feature>
<feature type="region of interest" description="Disordered" evidence="2">
    <location>
        <begin position="1"/>
        <end position="47"/>
    </location>
</feature>
<gene>
    <name evidence="4" type="ORF">MFU01_01310</name>
    <name evidence="5" type="ORF">SAMN05443572_1011362</name>
</gene>
<dbReference type="InterPro" id="IPR050057">
    <property type="entry name" value="Prokaryotic/Mito_RF"/>
</dbReference>
<keyword evidence="6" id="KW-1185">Reference proteome</keyword>
<evidence type="ECO:0000313" key="4">
    <source>
        <dbReference type="EMBL" id="GEN05094.1"/>
    </source>
</evidence>
<dbReference type="GO" id="GO:0003747">
    <property type="term" value="F:translation release factor activity"/>
    <property type="evidence" value="ECO:0007669"/>
    <property type="project" value="InterPro"/>
</dbReference>
<proteinExistence type="inferred from homology"/>
<comment type="caution">
    <text evidence="4">The sequence shown here is derived from an EMBL/GenBank/DDBJ whole genome shotgun (WGS) entry which is preliminary data.</text>
</comment>
<feature type="domain" description="Prokaryotic-type class I peptide chain release factors" evidence="3">
    <location>
        <begin position="64"/>
        <end position="157"/>
    </location>
</feature>
<dbReference type="Pfam" id="PF00472">
    <property type="entry name" value="RF-1"/>
    <property type="match status" value="1"/>
</dbReference>
<evidence type="ECO:0000313" key="7">
    <source>
        <dbReference type="Proteomes" id="UP000321514"/>
    </source>
</evidence>
<dbReference type="Gene3D" id="3.30.160.20">
    <property type="match status" value="1"/>
</dbReference>
<dbReference type="PANTHER" id="PTHR43804:SF6">
    <property type="entry name" value="CLASS I PEPTIDE CHAIN RELEASE FACTOR"/>
    <property type="match status" value="1"/>
</dbReference>
<dbReference type="Proteomes" id="UP000183760">
    <property type="component" value="Unassembled WGS sequence"/>
</dbReference>
<comment type="similarity">
    <text evidence="1">Belongs to the prokaryotic/mitochondrial release factor family.</text>
</comment>
<organism evidence="4 7">
    <name type="scientific">Myxococcus fulvus</name>
    <dbReference type="NCBI Taxonomy" id="33"/>
    <lineage>
        <taxon>Bacteria</taxon>
        <taxon>Pseudomonadati</taxon>
        <taxon>Myxococcota</taxon>
        <taxon>Myxococcia</taxon>
        <taxon>Myxococcales</taxon>
        <taxon>Cystobacterineae</taxon>
        <taxon>Myxococcaceae</taxon>
        <taxon>Myxococcus</taxon>
    </lineage>
</organism>
<dbReference type="SUPFAM" id="SSF75620">
    <property type="entry name" value="Release factor"/>
    <property type="match status" value="1"/>
</dbReference>
<dbReference type="Proteomes" id="UP000321514">
    <property type="component" value="Unassembled WGS sequence"/>
</dbReference>
<dbReference type="STRING" id="1334629.MFUL124B02_07700"/>
<reference evidence="4 7" key="2">
    <citation type="submission" date="2019-07" db="EMBL/GenBank/DDBJ databases">
        <title>Whole genome shotgun sequence of Myxococcus fulvus NBRC 100333.</title>
        <authorList>
            <person name="Hosoyama A."/>
            <person name="Uohara A."/>
            <person name="Ohji S."/>
            <person name="Ichikawa N."/>
        </authorList>
    </citation>
    <scope>NUCLEOTIDE SEQUENCE [LARGE SCALE GENOMIC DNA]</scope>
    <source>
        <strain evidence="4 7">NBRC 100333</strain>
    </source>
</reference>
<feature type="compositionally biased region" description="Basic residues" evidence="2">
    <location>
        <begin position="129"/>
        <end position="147"/>
    </location>
</feature>
<evidence type="ECO:0000313" key="5">
    <source>
        <dbReference type="EMBL" id="SET18237.1"/>
    </source>
</evidence>
<accession>A0A511ST37</accession>
<dbReference type="InterPro" id="IPR045853">
    <property type="entry name" value="Pep_chain_release_fac_I_sf"/>
</dbReference>
<evidence type="ECO:0000256" key="2">
    <source>
        <dbReference type="SAM" id="MobiDB-lite"/>
    </source>
</evidence>
<evidence type="ECO:0000259" key="3">
    <source>
        <dbReference type="Pfam" id="PF00472"/>
    </source>
</evidence>
<evidence type="ECO:0000256" key="1">
    <source>
        <dbReference type="ARBA" id="ARBA00010835"/>
    </source>
</evidence>
<name>A0A511ST37_MYXFU</name>